<feature type="compositionally biased region" description="Polar residues" evidence="1">
    <location>
        <begin position="107"/>
        <end position="117"/>
    </location>
</feature>
<evidence type="ECO:0000256" key="1">
    <source>
        <dbReference type="SAM" id="MobiDB-lite"/>
    </source>
</evidence>
<comment type="caution">
    <text evidence="2">The sequence shown here is derived from an EMBL/GenBank/DDBJ whole genome shotgun (WGS) entry which is preliminary data.</text>
</comment>
<evidence type="ECO:0000313" key="3">
    <source>
        <dbReference type="Proteomes" id="UP000467841"/>
    </source>
</evidence>
<dbReference type="AlphaFoldDB" id="A0A6D2JIL3"/>
<reference evidence="2" key="1">
    <citation type="submission" date="2020-01" db="EMBL/GenBank/DDBJ databases">
        <authorList>
            <person name="Mishra B."/>
        </authorList>
    </citation>
    <scope>NUCLEOTIDE SEQUENCE [LARGE SCALE GENOMIC DNA]</scope>
</reference>
<sequence length="127" mass="13732">MGGCASRPKESDIVEGSVPTENVVVESKDATTQTDATLTQEKKEESSEETKKEETSEEATKEGETKEEESSEEAKKEGETKEDSSEAIKAEPVPEAVKAEEKASSEIEPQTQEQTPAKTDEAPLVTL</sequence>
<keyword evidence="3" id="KW-1185">Reference proteome</keyword>
<name>A0A6D2JIL3_9BRAS</name>
<dbReference type="EMBL" id="CACVBM020001216">
    <property type="protein sequence ID" value="CAA7039688.1"/>
    <property type="molecule type" value="Genomic_DNA"/>
</dbReference>
<proteinExistence type="predicted"/>
<organism evidence="2 3">
    <name type="scientific">Microthlaspi erraticum</name>
    <dbReference type="NCBI Taxonomy" id="1685480"/>
    <lineage>
        <taxon>Eukaryota</taxon>
        <taxon>Viridiplantae</taxon>
        <taxon>Streptophyta</taxon>
        <taxon>Embryophyta</taxon>
        <taxon>Tracheophyta</taxon>
        <taxon>Spermatophyta</taxon>
        <taxon>Magnoliopsida</taxon>
        <taxon>eudicotyledons</taxon>
        <taxon>Gunneridae</taxon>
        <taxon>Pentapetalae</taxon>
        <taxon>rosids</taxon>
        <taxon>malvids</taxon>
        <taxon>Brassicales</taxon>
        <taxon>Brassicaceae</taxon>
        <taxon>Coluteocarpeae</taxon>
        <taxon>Microthlaspi</taxon>
    </lineage>
</organism>
<feature type="compositionally biased region" description="Low complexity" evidence="1">
    <location>
        <begin position="30"/>
        <end position="39"/>
    </location>
</feature>
<evidence type="ECO:0000313" key="2">
    <source>
        <dbReference type="EMBL" id="CAA7039688.1"/>
    </source>
</evidence>
<accession>A0A6D2JIL3</accession>
<feature type="region of interest" description="Disordered" evidence="1">
    <location>
        <begin position="1"/>
        <end position="127"/>
    </location>
</feature>
<dbReference type="Proteomes" id="UP000467841">
    <property type="component" value="Unassembled WGS sequence"/>
</dbReference>
<feature type="compositionally biased region" description="Basic and acidic residues" evidence="1">
    <location>
        <begin position="40"/>
        <end position="64"/>
    </location>
</feature>
<gene>
    <name evidence="2" type="ORF">MERR_LOCUS26923</name>
</gene>
<protein>
    <submittedName>
        <fullName evidence="2">Uncharacterized protein</fullName>
    </submittedName>
</protein>
<feature type="compositionally biased region" description="Basic and acidic residues" evidence="1">
    <location>
        <begin position="72"/>
        <end position="89"/>
    </location>
</feature>